<evidence type="ECO:0000256" key="1">
    <source>
        <dbReference type="SAM" id="Coils"/>
    </source>
</evidence>
<keyword evidence="1" id="KW-0175">Coiled coil</keyword>
<sequence length="99" mass="11605">MADSPFSKKELEELLGAQTDTILEAVDERLRGFRFEVNARFDKVDARLANLEEKMERLVTTLDAFLKRLTTLEDEFEAVKYELNRVKTFLKEKMGFEPE</sequence>
<organism evidence="2 3">
    <name type="scientific">Candidatus Terrybacteria bacterium RIFCSPHIGHO2_01_FULL_48_17</name>
    <dbReference type="NCBI Taxonomy" id="1802362"/>
    <lineage>
        <taxon>Bacteria</taxon>
        <taxon>Candidatus Terryibacteriota</taxon>
    </lineage>
</organism>
<feature type="coiled-coil region" evidence="1">
    <location>
        <begin position="41"/>
        <end position="75"/>
    </location>
</feature>
<comment type="caution">
    <text evidence="2">The sequence shown here is derived from an EMBL/GenBank/DDBJ whole genome shotgun (WGS) entry which is preliminary data.</text>
</comment>
<name>A0A1G2PJU5_9BACT</name>
<dbReference type="Proteomes" id="UP000177629">
    <property type="component" value="Unassembled WGS sequence"/>
</dbReference>
<dbReference type="Gene3D" id="3.90.20.10">
    <property type="match status" value="1"/>
</dbReference>
<accession>A0A1G2PJU5</accession>
<reference evidence="2 3" key="1">
    <citation type="journal article" date="2016" name="Nat. Commun.">
        <title>Thousands of microbial genomes shed light on interconnected biogeochemical processes in an aquifer system.</title>
        <authorList>
            <person name="Anantharaman K."/>
            <person name="Brown C.T."/>
            <person name="Hug L.A."/>
            <person name="Sharon I."/>
            <person name="Castelle C.J."/>
            <person name="Probst A.J."/>
            <person name="Thomas B.C."/>
            <person name="Singh A."/>
            <person name="Wilkins M.J."/>
            <person name="Karaoz U."/>
            <person name="Brodie E.L."/>
            <person name="Williams K.H."/>
            <person name="Hubbard S.S."/>
            <person name="Banfield J.F."/>
        </authorList>
    </citation>
    <scope>NUCLEOTIDE SEQUENCE [LARGE SCALE GENOMIC DNA]</scope>
</reference>
<protein>
    <submittedName>
        <fullName evidence="2">Uncharacterized protein</fullName>
    </submittedName>
</protein>
<dbReference type="EMBL" id="MHSS01000005">
    <property type="protein sequence ID" value="OHA48604.1"/>
    <property type="molecule type" value="Genomic_DNA"/>
</dbReference>
<evidence type="ECO:0000313" key="2">
    <source>
        <dbReference type="EMBL" id="OHA48604.1"/>
    </source>
</evidence>
<dbReference type="AlphaFoldDB" id="A0A1G2PJU5"/>
<gene>
    <name evidence="2" type="ORF">A2806_00390</name>
</gene>
<proteinExistence type="predicted"/>
<evidence type="ECO:0000313" key="3">
    <source>
        <dbReference type="Proteomes" id="UP000177629"/>
    </source>
</evidence>